<comment type="caution">
    <text evidence="1">The sequence shown here is derived from an EMBL/GenBank/DDBJ whole genome shotgun (WGS) entry which is preliminary data.</text>
</comment>
<name>A0A9W8GEZ4_9FUNG</name>
<reference evidence="1" key="1">
    <citation type="submission" date="2022-07" db="EMBL/GenBank/DDBJ databases">
        <title>Phylogenomic reconstructions and comparative analyses of Kickxellomycotina fungi.</title>
        <authorList>
            <person name="Reynolds N.K."/>
            <person name="Stajich J.E."/>
            <person name="Barry K."/>
            <person name="Grigoriev I.V."/>
            <person name="Crous P."/>
            <person name="Smith M.E."/>
        </authorList>
    </citation>
    <scope>NUCLEOTIDE SEQUENCE</scope>
    <source>
        <strain evidence="1">CBS 109367</strain>
    </source>
</reference>
<keyword evidence="2" id="KW-1185">Reference proteome</keyword>
<evidence type="ECO:0000313" key="2">
    <source>
        <dbReference type="Proteomes" id="UP001151516"/>
    </source>
</evidence>
<dbReference type="AlphaFoldDB" id="A0A9W8GEZ4"/>
<dbReference type="EMBL" id="JANBTX010000247">
    <property type="protein sequence ID" value="KAJ2683944.1"/>
    <property type="molecule type" value="Genomic_DNA"/>
</dbReference>
<protein>
    <submittedName>
        <fullName evidence="1">Uncharacterized protein</fullName>
    </submittedName>
</protein>
<gene>
    <name evidence="1" type="ORF">IWW39_005213</name>
</gene>
<proteinExistence type="predicted"/>
<feature type="non-terminal residue" evidence="1">
    <location>
        <position position="73"/>
    </location>
</feature>
<dbReference type="OrthoDB" id="10358468at2759"/>
<evidence type="ECO:0000313" key="1">
    <source>
        <dbReference type="EMBL" id="KAJ2683944.1"/>
    </source>
</evidence>
<sequence length="73" mass="8077">MSALAAIRSVVDYDSEVGKITQFMEKFVESGGKKQVAVDEDDSEAMVCELSPGETRAKYVNMLQRVADRTEDT</sequence>
<organism evidence="1 2">
    <name type="scientific">Coemansia spiralis</name>
    <dbReference type="NCBI Taxonomy" id="417178"/>
    <lineage>
        <taxon>Eukaryota</taxon>
        <taxon>Fungi</taxon>
        <taxon>Fungi incertae sedis</taxon>
        <taxon>Zoopagomycota</taxon>
        <taxon>Kickxellomycotina</taxon>
        <taxon>Kickxellomycetes</taxon>
        <taxon>Kickxellales</taxon>
        <taxon>Kickxellaceae</taxon>
        <taxon>Coemansia</taxon>
    </lineage>
</organism>
<accession>A0A9W8GEZ4</accession>
<dbReference type="Proteomes" id="UP001151516">
    <property type="component" value="Unassembled WGS sequence"/>
</dbReference>